<sequence>MLPFGYIVLQYLVFSDLNTSNLKNSRGVVQKSRSARNLWQNDQKSPRANVQQRKTRKKSTFKFENVHDNIIQIQLASDESYEMDINEEIEIDKKAMSRGLQNEFSPDKRKTFRAKQFQIYKTLQEYMDEELIEEDREDIQEQTPTPIQRQNQKITPEEIIFQKNLQIPDIISEFTKLYESDPHNDNYNLQLLHVEGWEEIWLNHQFYKDAYILLWLRKLIVTFFNSISLICYKITTNIVSNFIMLLLVSINMVLYITKFYDDVYTQYKQLFDGWSLSNKCSIIIVFFWIYVVEHGIKIVGLGLVQFFKVFWNCYDLVNLILFGLYIYGSLSFDFSPLRAMRILIQLAKISSQLQKTLKALTESLKNMMEASLVVLIFCIFFANVGVHLFSQLLQNRCFYIEDGIQDFNQNICGWVDCPNNMNCFQSLNNVDTATNFDNFFFAFAQIIRTITMDNWTDVMYYTMYTLSPMTWIYFVLVIFIVGFFAFNLIIAVLKTQYSQIVSNYQEDKEDLSNKQTYIEPLNLRFIKNIGLYNQIKTLQKVRKRASQQSLSQSHVSQNKSIDNQIFSPKGSQLIQKSKVISQFTGGFGQINKLQKMVRRAKTIKEKKKQQRLILSARQQKLLQKRENEEMGIMNSNEQSIFDKFNLKAILQPQRNFNIEQSKYEQTVQGDIKGKKILMSLKYNDVLAWKLDLKYSPYHSTSKRDVISELKEILQKEKKLKEQYEKVKRQNLKQYYMLDIYDKQREKISQQLQSSDNGNPSIQRLYSIKYDINTKNRDQPITSKLKLKFPIKSSRRIFGSELNMGDSNNEIPTNKSSITRKSYYDHLRKQRLFFQRSQTKMHRASSDAFMEFPEWQEGQSYITINGIKWNHDACSILINRKINELDEDDDNDDSDDDRILKLDWMDQNYEHYIQIRKKELEQGFIRRHNISMLNIMNNLTKNKLISILKSLNKHDYNIWIQGFYGYWIVLQFKLHKLLEEKMVSIIFDLYTMVNFFILCSEGYLSSDLVDSINSVMTFLLLGEIVLKIIGYGIKDFSKMSSNNLDAFVIVLCLLQYFISITQPYWLEQYSSEIKVLRASKAFMLYRVIKYNKFVVRIMKIAQLTMKSYINITFLMFYVIFMYAIMGLQFFVNKFDESQRLAQLHSFNSIGKSWMTVFNTITNDDAVGMLKVATQYTDTWIGLLFYITMVFGLNYLIYGLVSAVLLDAFSSELEKGNQYEEKRERILQKLGIQENINQNGTQLDTLSSYKNEKDDNDDILNDIKIQQQQFIKRQTFNSKKSIYQQVPETVKHIFSKQKSLEIQYYKDIECEYSLFIFQFDHNFRKFCYRTTKSVIFKFVLNSSICSSVATMIIISFDDSLPSLHTNNLNTFYEYHLFAVNLVITITYILEIISQGMLLDQGAFCRDIWRFIDILYLISYYLSFMTLSPFLKFSLYLIYLRPLMMINMFQSIQGIKNAMSLSLVQILNIIGVILLVFLIFDVIGMHLYQNKMGYCEDLMNFYVNEFQCSQQNKTWVIHPYNFENILNGLLTLFLAASLDGWGEIMQVCFNANDSKYGPTPLNTQWATYLFFILFIFIGAMFFMGFLTGVLFTEFQKYTKQLENKYLTSDQSQFLKISELILQQSPGYSNPPKTPLRRLCYKIVFSLWYHKFFIVVLCVNTIVLCLFYSDASYEYMSNLNKTYQVLTGVFALDTIIKLLAYGPTRYFATNWRVIELSLSFIAVADFIYDSYWGWFTTFLGANQSDKYFTFYRILFCMRDIRILLIIQEFKGLLRLLRVLLFSMPLLFKILYIQVIAQTTYALIGKELFSHISNGSVIDDKYANFKNFINSALLMFKCTTGDDWRALLIDCSPQNYYCRSDSNQCGSQWSLPFFLSYYLFSNIIIMNLFVLALVDQFENFFNASTNAIQTFVENVDHFCNVWCKYTYETKGTKMHTRFIARFLLDLQEPLGALEGDNVWDAAKSASNFRIRSNKQGYVYFNELLYETIRFAFKESVFKSGSLIGRSQMKQFDLAMKRKMRENNIKQESQLDEDYFQEEYISKHQNFNILSEYLNVLIALKTWEAYTVRLIEKTKKLDEYTEQTSSSDTEQKLSMSIVPSVQNAFQNRLGQTIELDTHRISRDYCHLNIYKETNFYQYQQHCILLEPFSKQSQHETPLQKSPSTFLENKRQPNPKKTLIKRQSSLFKQNVQSFKDVLEKVF</sequence>
<evidence type="ECO:0000256" key="6">
    <source>
        <dbReference type="ARBA" id="ARBA00022837"/>
    </source>
</evidence>
<comment type="subcellular location">
    <subcellularLocation>
        <location evidence="1">Membrane</location>
        <topology evidence="1">Multi-pass membrane protein</topology>
    </subcellularLocation>
</comment>
<keyword evidence="12" id="KW-0407">Ion channel</keyword>
<keyword evidence="5 15" id="KW-0812">Transmembrane</keyword>
<dbReference type="PANTHER" id="PTHR45628">
    <property type="entry name" value="VOLTAGE-DEPENDENT CALCIUM CHANNEL TYPE A SUBUNIT ALPHA-1"/>
    <property type="match status" value="1"/>
</dbReference>
<feature type="domain" description="Ion transport" evidence="16">
    <location>
        <begin position="984"/>
        <end position="1211"/>
    </location>
</feature>
<dbReference type="GO" id="GO:0008331">
    <property type="term" value="F:high voltage-gated calcium channel activity"/>
    <property type="evidence" value="ECO:0000318"/>
    <property type="project" value="GO_Central"/>
</dbReference>
<keyword evidence="6" id="KW-0106">Calcium</keyword>
<feature type="transmembrane region" description="Helical" evidence="15">
    <location>
        <begin position="1522"/>
        <end position="1542"/>
    </location>
</feature>
<accession>A0D5W4</accession>
<evidence type="ECO:0000256" key="7">
    <source>
        <dbReference type="ARBA" id="ARBA00022882"/>
    </source>
</evidence>
<feature type="domain" description="Ion transport" evidence="16">
    <location>
        <begin position="1342"/>
        <end position="1598"/>
    </location>
</feature>
<evidence type="ECO:0000256" key="5">
    <source>
        <dbReference type="ARBA" id="ARBA00022692"/>
    </source>
</evidence>
<feature type="transmembrane region" description="Helical" evidence="15">
    <location>
        <begin position="210"/>
        <end position="231"/>
    </location>
</feature>
<dbReference type="Gene3D" id="1.10.287.70">
    <property type="match status" value="4"/>
</dbReference>
<feature type="transmembrane region" description="Helical" evidence="15">
    <location>
        <begin position="985"/>
        <end position="1004"/>
    </location>
</feature>
<keyword evidence="3" id="KW-0109">Calcium transport</keyword>
<evidence type="ECO:0000256" key="11">
    <source>
        <dbReference type="ARBA" id="ARBA00023180"/>
    </source>
</evidence>
<dbReference type="STRING" id="5888.A0D5W4"/>
<reference evidence="17 18" key="1">
    <citation type="journal article" date="2006" name="Nature">
        <title>Global trends of whole-genome duplications revealed by the ciliate Paramecium tetraurelia.</title>
        <authorList>
            <consortium name="Genoscope"/>
            <person name="Aury J.-M."/>
            <person name="Jaillon O."/>
            <person name="Duret L."/>
            <person name="Noel B."/>
            <person name="Jubin C."/>
            <person name="Porcel B.M."/>
            <person name="Segurens B."/>
            <person name="Daubin V."/>
            <person name="Anthouard V."/>
            <person name="Aiach N."/>
            <person name="Arnaiz O."/>
            <person name="Billaut A."/>
            <person name="Beisson J."/>
            <person name="Blanc I."/>
            <person name="Bouhouche K."/>
            <person name="Camara F."/>
            <person name="Duharcourt S."/>
            <person name="Guigo R."/>
            <person name="Gogendeau D."/>
            <person name="Katinka M."/>
            <person name="Keller A.-M."/>
            <person name="Kissmehl R."/>
            <person name="Klotz C."/>
            <person name="Koll F."/>
            <person name="Le Moue A."/>
            <person name="Lepere C."/>
            <person name="Malinsky S."/>
            <person name="Nowacki M."/>
            <person name="Nowak J.K."/>
            <person name="Plattner H."/>
            <person name="Poulain J."/>
            <person name="Ruiz F."/>
            <person name="Serrano V."/>
            <person name="Zagulski M."/>
            <person name="Dessen P."/>
            <person name="Betermier M."/>
            <person name="Weissenbach J."/>
            <person name="Scarpelli C."/>
            <person name="Schachter V."/>
            <person name="Sperling L."/>
            <person name="Meyer E."/>
            <person name="Cohen J."/>
            <person name="Wincker P."/>
        </authorList>
    </citation>
    <scope>NUCLEOTIDE SEQUENCE [LARGE SCALE GENOMIC DNA]</scope>
    <source>
        <strain evidence="17 18">Stock d4-2</strain>
    </source>
</reference>
<dbReference type="FunFam" id="1.10.287.70:FF:000117">
    <property type="entry name" value="Voltage-gated Ca2+ channel, alpha subunit"/>
    <property type="match status" value="1"/>
</dbReference>
<evidence type="ECO:0000256" key="15">
    <source>
        <dbReference type="SAM" id="Phobius"/>
    </source>
</evidence>
<keyword evidence="13" id="KW-0175">Coiled coil</keyword>
<feature type="transmembrane region" description="Helical" evidence="15">
    <location>
        <begin position="370"/>
        <end position="389"/>
    </location>
</feature>
<evidence type="ECO:0000256" key="2">
    <source>
        <dbReference type="ARBA" id="ARBA00022448"/>
    </source>
</evidence>
<evidence type="ECO:0000256" key="1">
    <source>
        <dbReference type="ARBA" id="ARBA00004141"/>
    </source>
</evidence>
<feature type="transmembrane region" description="Helical" evidence="15">
    <location>
        <begin position="1043"/>
        <end position="1064"/>
    </location>
</feature>
<organism evidence="17 18">
    <name type="scientific">Paramecium tetraurelia</name>
    <dbReference type="NCBI Taxonomy" id="5888"/>
    <lineage>
        <taxon>Eukaryota</taxon>
        <taxon>Sar</taxon>
        <taxon>Alveolata</taxon>
        <taxon>Ciliophora</taxon>
        <taxon>Intramacronucleata</taxon>
        <taxon>Oligohymenophorea</taxon>
        <taxon>Peniculida</taxon>
        <taxon>Parameciidae</taxon>
        <taxon>Paramecium</taxon>
    </lineage>
</organism>
<feature type="transmembrane region" description="Helical" evidence="15">
    <location>
        <begin position="1677"/>
        <end position="1697"/>
    </location>
</feature>
<dbReference type="FunFam" id="1.10.287.70:FF:000309">
    <property type="entry name" value="Uncharacterized protein"/>
    <property type="match status" value="1"/>
</dbReference>
<evidence type="ECO:0000256" key="14">
    <source>
        <dbReference type="SAM" id="MobiDB-lite"/>
    </source>
</evidence>
<evidence type="ECO:0000259" key="16">
    <source>
        <dbReference type="Pfam" id="PF00520"/>
    </source>
</evidence>
<evidence type="ECO:0000256" key="4">
    <source>
        <dbReference type="ARBA" id="ARBA00022673"/>
    </source>
</evidence>
<dbReference type="FunFam" id="1.20.120.350:FF:000093">
    <property type="entry name" value="Uncharacterized protein"/>
    <property type="match status" value="1"/>
</dbReference>
<feature type="region of interest" description="Disordered" evidence="14">
    <location>
        <begin position="2148"/>
        <end position="2168"/>
    </location>
</feature>
<dbReference type="OrthoDB" id="431720at2759"/>
<keyword evidence="10 15" id="KW-0472">Membrane</keyword>
<feature type="coiled-coil region" evidence="13">
    <location>
        <begin position="702"/>
        <end position="729"/>
    </location>
</feature>
<evidence type="ECO:0000313" key="17">
    <source>
        <dbReference type="EMBL" id="CAK78431.1"/>
    </source>
</evidence>
<feature type="transmembrane region" description="Helical" evidence="15">
    <location>
        <begin position="1178"/>
        <end position="1204"/>
    </location>
</feature>
<feature type="transmembrane region" description="Helical" evidence="15">
    <location>
        <begin position="238"/>
        <end position="256"/>
    </location>
</feature>
<keyword evidence="9" id="KW-0406">Ion transport</keyword>
<keyword evidence="11" id="KW-0325">Glycoprotein</keyword>
<feature type="transmembrane region" description="Helical" evidence="15">
    <location>
        <begin position="1643"/>
        <end position="1665"/>
    </location>
</feature>
<evidence type="ECO:0000256" key="3">
    <source>
        <dbReference type="ARBA" id="ARBA00022568"/>
    </source>
</evidence>
<gene>
    <name evidence="17" type="ORF">GSPATT00013861001</name>
</gene>
<dbReference type="FunFam" id="1.10.287.70:FF:000417">
    <property type="entry name" value="Uncharacterized protein"/>
    <property type="match status" value="1"/>
</dbReference>
<keyword evidence="7" id="KW-0851">Voltage-gated channel</keyword>
<evidence type="ECO:0000256" key="10">
    <source>
        <dbReference type="ARBA" id="ARBA00023136"/>
    </source>
</evidence>
<keyword evidence="8 15" id="KW-1133">Transmembrane helix</keyword>
<feature type="transmembrane region" description="Helical" evidence="15">
    <location>
        <begin position="471"/>
        <end position="493"/>
    </location>
</feature>
<evidence type="ECO:0000256" key="8">
    <source>
        <dbReference type="ARBA" id="ARBA00022989"/>
    </source>
</evidence>
<dbReference type="FunFam" id="1.20.120.350:FF:000087">
    <property type="entry name" value="Uncharacterized protein"/>
    <property type="match status" value="1"/>
</dbReference>
<dbReference type="SUPFAM" id="SSF81324">
    <property type="entry name" value="Voltage-gated potassium channels"/>
    <property type="match status" value="4"/>
</dbReference>
<dbReference type="GeneID" id="5031612"/>
<feature type="transmembrane region" description="Helical" evidence="15">
    <location>
        <begin position="1332"/>
        <end position="1352"/>
    </location>
</feature>
<feature type="compositionally biased region" description="Polar residues" evidence="14">
    <location>
        <begin position="2148"/>
        <end position="2160"/>
    </location>
</feature>
<dbReference type="GO" id="GO:0098703">
    <property type="term" value="P:calcium ion import across plasma membrane"/>
    <property type="evidence" value="ECO:0000318"/>
    <property type="project" value="GO_Central"/>
</dbReference>
<dbReference type="RefSeq" id="XP_001445828.1">
    <property type="nucleotide sequence ID" value="XM_001445791.1"/>
</dbReference>
<evidence type="ECO:0000256" key="12">
    <source>
        <dbReference type="ARBA" id="ARBA00023303"/>
    </source>
</evidence>
<dbReference type="Pfam" id="PF00520">
    <property type="entry name" value="Ion_trans"/>
    <property type="match status" value="4"/>
</dbReference>
<dbReference type="eggNOG" id="KOG2301">
    <property type="taxonomic scope" value="Eukaryota"/>
</dbReference>
<keyword evidence="18" id="KW-1185">Reference proteome</keyword>
<feature type="transmembrane region" description="Helical" evidence="15">
    <location>
        <begin position="1709"/>
        <end position="1731"/>
    </location>
</feature>
<feature type="transmembrane region" description="Helical" evidence="15">
    <location>
        <begin position="1870"/>
        <end position="1889"/>
    </location>
</feature>
<keyword evidence="4" id="KW-0107">Calcium channel</keyword>
<dbReference type="HOGENOM" id="CLU_001034_0_0_1"/>
<protein>
    <recommendedName>
        <fullName evidence="16">Ion transport domain-containing protein</fullName>
    </recommendedName>
</protein>
<feature type="domain" description="Ion transport" evidence="16">
    <location>
        <begin position="240"/>
        <end position="502"/>
    </location>
</feature>
<feature type="transmembrane region" description="Helical" evidence="15">
    <location>
        <begin position="313"/>
        <end position="330"/>
    </location>
</feature>
<evidence type="ECO:0000256" key="9">
    <source>
        <dbReference type="ARBA" id="ARBA00023065"/>
    </source>
</evidence>
<feature type="transmembrane region" description="Helical" evidence="15">
    <location>
        <begin position="1107"/>
        <end position="1130"/>
    </location>
</feature>
<dbReference type="EMBL" id="CT868307">
    <property type="protein sequence ID" value="CAK78431.1"/>
    <property type="molecule type" value="Genomic_DNA"/>
</dbReference>
<feature type="transmembrane region" description="Helical" evidence="15">
    <location>
        <begin position="1010"/>
        <end position="1031"/>
    </location>
</feature>
<feature type="transmembrane region" description="Helical" evidence="15">
    <location>
        <begin position="1372"/>
        <end position="1390"/>
    </location>
</feature>
<feature type="transmembrane region" description="Helical" evidence="15">
    <location>
        <begin position="1411"/>
        <end position="1436"/>
    </location>
</feature>
<dbReference type="PANTHER" id="PTHR45628:SF7">
    <property type="entry name" value="VOLTAGE-DEPENDENT CALCIUM CHANNEL TYPE A SUBUNIT ALPHA-1"/>
    <property type="match status" value="1"/>
</dbReference>
<feature type="transmembrane region" description="Helical" evidence="15">
    <location>
        <begin position="1456"/>
        <end position="1480"/>
    </location>
</feature>
<evidence type="ECO:0000256" key="13">
    <source>
        <dbReference type="SAM" id="Coils"/>
    </source>
</evidence>
<dbReference type="Gene3D" id="1.20.120.350">
    <property type="entry name" value="Voltage-gated potassium channels. Chain C"/>
    <property type="match status" value="4"/>
</dbReference>
<dbReference type="GO" id="GO:0005891">
    <property type="term" value="C:voltage-gated calcium channel complex"/>
    <property type="evidence" value="ECO:0000318"/>
    <property type="project" value="GO_Central"/>
</dbReference>
<feature type="domain" description="Ion transport" evidence="16">
    <location>
        <begin position="1644"/>
        <end position="1895"/>
    </location>
</feature>
<dbReference type="FunFam" id="1.10.287.70:FF:000162">
    <property type="entry name" value="Voltage-gated Ca2+ channel, alpha subunit"/>
    <property type="match status" value="1"/>
</dbReference>
<dbReference type="Proteomes" id="UP000000600">
    <property type="component" value="Unassembled WGS sequence"/>
</dbReference>
<feature type="transmembrane region" description="Helical" evidence="15">
    <location>
        <begin position="1774"/>
        <end position="1799"/>
    </location>
</feature>
<feature type="transmembrane region" description="Helical" evidence="15">
    <location>
        <begin position="1562"/>
        <end position="1588"/>
    </location>
</feature>
<evidence type="ECO:0000313" key="18">
    <source>
        <dbReference type="Proteomes" id="UP000000600"/>
    </source>
</evidence>
<dbReference type="InterPro" id="IPR050599">
    <property type="entry name" value="VDCC_alpha-1_subunit"/>
</dbReference>
<dbReference type="FunFam" id="1.20.120.350:FF:000129">
    <property type="entry name" value="Uncharacterized protein"/>
    <property type="match status" value="1"/>
</dbReference>
<dbReference type="InterPro" id="IPR027359">
    <property type="entry name" value="Volt_channel_dom_sf"/>
</dbReference>
<dbReference type="InterPro" id="IPR005821">
    <property type="entry name" value="Ion_trans_dom"/>
</dbReference>
<name>A0D5W4_PARTE</name>
<dbReference type="OMA" id="HCILLEP"/>
<keyword evidence="2" id="KW-0813">Transport</keyword>
<dbReference type="InParanoid" id="A0D5W4"/>
<dbReference type="KEGG" id="ptm:GSPATT00013861001"/>
<proteinExistence type="predicted"/>